<gene>
    <name evidence="3" type="ORF">NDU88_001396</name>
</gene>
<evidence type="ECO:0000256" key="2">
    <source>
        <dbReference type="SAM" id="Phobius"/>
    </source>
</evidence>
<reference evidence="3" key="1">
    <citation type="journal article" date="2022" name="bioRxiv">
        <title>Sequencing and chromosome-scale assembly of the giantPleurodeles waltlgenome.</title>
        <authorList>
            <person name="Brown T."/>
            <person name="Elewa A."/>
            <person name="Iarovenko S."/>
            <person name="Subramanian E."/>
            <person name="Araus A.J."/>
            <person name="Petzold A."/>
            <person name="Susuki M."/>
            <person name="Suzuki K.-i.T."/>
            <person name="Hayashi T."/>
            <person name="Toyoda A."/>
            <person name="Oliveira C."/>
            <person name="Osipova E."/>
            <person name="Leigh N.D."/>
            <person name="Simon A."/>
            <person name="Yun M.H."/>
        </authorList>
    </citation>
    <scope>NUCLEOTIDE SEQUENCE</scope>
    <source>
        <strain evidence="3">20211129_DDA</strain>
        <tissue evidence="3">Liver</tissue>
    </source>
</reference>
<feature type="region of interest" description="Disordered" evidence="1">
    <location>
        <begin position="20"/>
        <end position="39"/>
    </location>
</feature>
<feature type="compositionally biased region" description="Basic and acidic residues" evidence="1">
    <location>
        <begin position="20"/>
        <end position="35"/>
    </location>
</feature>
<feature type="transmembrane region" description="Helical" evidence="2">
    <location>
        <begin position="140"/>
        <end position="162"/>
    </location>
</feature>
<keyword evidence="2" id="KW-0812">Transmembrane</keyword>
<dbReference type="AlphaFoldDB" id="A0AAV7WNG8"/>
<proteinExistence type="predicted"/>
<comment type="caution">
    <text evidence="3">The sequence shown here is derived from an EMBL/GenBank/DDBJ whole genome shotgun (WGS) entry which is preliminary data.</text>
</comment>
<evidence type="ECO:0000313" key="3">
    <source>
        <dbReference type="EMBL" id="KAJ1213765.1"/>
    </source>
</evidence>
<evidence type="ECO:0000313" key="4">
    <source>
        <dbReference type="Proteomes" id="UP001066276"/>
    </source>
</evidence>
<organism evidence="3 4">
    <name type="scientific">Pleurodeles waltl</name>
    <name type="common">Iberian ribbed newt</name>
    <dbReference type="NCBI Taxonomy" id="8319"/>
    <lineage>
        <taxon>Eukaryota</taxon>
        <taxon>Metazoa</taxon>
        <taxon>Chordata</taxon>
        <taxon>Craniata</taxon>
        <taxon>Vertebrata</taxon>
        <taxon>Euteleostomi</taxon>
        <taxon>Amphibia</taxon>
        <taxon>Batrachia</taxon>
        <taxon>Caudata</taxon>
        <taxon>Salamandroidea</taxon>
        <taxon>Salamandridae</taxon>
        <taxon>Pleurodelinae</taxon>
        <taxon>Pleurodeles</taxon>
    </lineage>
</organism>
<protein>
    <submittedName>
        <fullName evidence="3">Uncharacterized protein</fullName>
    </submittedName>
</protein>
<sequence length="180" mass="18819">MALKVPSRVYGVSQGRVREAGRGAKGGSFREKEGGSSEGLVKEVISPAGTLDLIWQDSLDFEEEEPGEQFAAQSTWYEEKAGPGTASRMASSGWSGRRRVAVDVPTGRCGCKGVAPTDAAVLGEQRPGPSGIRGGVELCLLVASFVAVAAGIGCTLAVSVALRIRTRVWRKVTGNNEDGP</sequence>
<dbReference type="EMBL" id="JANPWB010000001">
    <property type="protein sequence ID" value="KAJ1213765.1"/>
    <property type="molecule type" value="Genomic_DNA"/>
</dbReference>
<keyword evidence="4" id="KW-1185">Reference proteome</keyword>
<name>A0AAV7WNG8_PLEWA</name>
<keyword evidence="2" id="KW-1133">Transmembrane helix</keyword>
<evidence type="ECO:0000256" key="1">
    <source>
        <dbReference type="SAM" id="MobiDB-lite"/>
    </source>
</evidence>
<keyword evidence="2" id="KW-0472">Membrane</keyword>
<accession>A0AAV7WNG8</accession>
<dbReference type="Proteomes" id="UP001066276">
    <property type="component" value="Chromosome 1_1"/>
</dbReference>